<proteinExistence type="predicted"/>
<gene>
    <name evidence="1" type="ORF">ERX40_10040</name>
</gene>
<dbReference type="Proteomes" id="UP000295280">
    <property type="component" value="Unassembled WGS sequence"/>
</dbReference>
<dbReference type="AlphaFoldDB" id="A0A9Q8FK41"/>
<dbReference type="EMBL" id="SCWD01000006">
    <property type="protein sequence ID" value="TDL95513.1"/>
    <property type="molecule type" value="Genomic_DNA"/>
</dbReference>
<reference evidence="1 2" key="1">
    <citation type="submission" date="2019-01" db="EMBL/GenBank/DDBJ databases">
        <title>Draft genome sequences of the type strains of six Macrococcus species.</title>
        <authorList>
            <person name="Mazhar S."/>
            <person name="Altermann E."/>
            <person name="Hill C."/>
            <person name="Mcauliffe O."/>
        </authorList>
    </citation>
    <scope>NUCLEOTIDE SEQUENCE [LARGE SCALE GENOMIC DNA]</scope>
    <source>
        <strain evidence="1 2">ATCC 51828</strain>
    </source>
</reference>
<keyword evidence="2" id="KW-1185">Reference proteome</keyword>
<accession>A0A9Q8FK41</accession>
<comment type="caution">
    <text evidence="1">The sequence shown here is derived from an EMBL/GenBank/DDBJ whole genome shotgun (WGS) entry which is preliminary data.</text>
</comment>
<name>A0A9Q8FK41_9STAP</name>
<sequence length="242" mass="28575">MEFTTKQRDSLKSGFYNAFLLKARLEDAFKQKHPELYDEIVTDYLVYDGFPREVDKSKVEYSLELFAESDVMVDILEDRDVLENEEQYLSSVNSEDFYIENIVEVPMYLEPTVKIKTDAEQYLQLNPTVEYLAEKIYNAYEERQFAEMLIQDKEIQQNIVYEAVQNGFSEDVDLSRLRFSINPRLTQDFDGIARRVIDKGEIGENSTVDMFLNDRLYAYIKNENLFEPNITIDDTPEEYEEL</sequence>
<protein>
    <submittedName>
        <fullName evidence="1">Uncharacterized protein</fullName>
    </submittedName>
</protein>
<evidence type="ECO:0000313" key="1">
    <source>
        <dbReference type="EMBL" id="TDL95513.1"/>
    </source>
</evidence>
<evidence type="ECO:0000313" key="2">
    <source>
        <dbReference type="Proteomes" id="UP000295280"/>
    </source>
</evidence>
<dbReference type="RefSeq" id="WP_133418361.1">
    <property type="nucleotide sequence ID" value="NZ_SCWD01000006.1"/>
</dbReference>
<organism evidence="1 2">
    <name type="scientific">Macrococcus carouselicus</name>
    <dbReference type="NCBI Taxonomy" id="69969"/>
    <lineage>
        <taxon>Bacteria</taxon>
        <taxon>Bacillati</taxon>
        <taxon>Bacillota</taxon>
        <taxon>Bacilli</taxon>
        <taxon>Bacillales</taxon>
        <taxon>Staphylococcaceae</taxon>
        <taxon>Macrococcus</taxon>
    </lineage>
</organism>